<dbReference type="InterPro" id="IPR036864">
    <property type="entry name" value="Zn2-C6_fun-type_DNA-bd_sf"/>
</dbReference>
<dbReference type="InterPro" id="IPR052400">
    <property type="entry name" value="Zn2-C6_fungal_TF"/>
</dbReference>
<keyword evidence="2" id="KW-0812">Transmembrane</keyword>
<proteinExistence type="predicted"/>
<protein>
    <recommendedName>
        <fullName evidence="3">Zn(2)-C6 fungal-type domain-containing protein</fullName>
    </recommendedName>
</protein>
<dbReference type="GO" id="GO:0000981">
    <property type="term" value="F:DNA-binding transcription factor activity, RNA polymerase II-specific"/>
    <property type="evidence" value="ECO:0007669"/>
    <property type="project" value="InterPro"/>
</dbReference>
<keyword evidence="5" id="KW-1185">Reference proteome</keyword>
<name>A0AAN7H8E4_9PEZI</name>
<dbReference type="GO" id="GO:0008270">
    <property type="term" value="F:zinc ion binding"/>
    <property type="evidence" value="ECO:0007669"/>
    <property type="project" value="InterPro"/>
</dbReference>
<dbReference type="PROSITE" id="PS00463">
    <property type="entry name" value="ZN2_CY6_FUNGAL_1"/>
    <property type="match status" value="1"/>
</dbReference>
<dbReference type="Gene3D" id="4.10.240.10">
    <property type="entry name" value="Zn(2)-C6 fungal-type DNA-binding domain"/>
    <property type="match status" value="1"/>
</dbReference>
<sequence>MKRTIRPHRKSRAGCGACKRRKVKCDEKKPCSNCVRFSLPCTLTSDDAPLNYATVPVGRRGRGRPRKTWTGEFKRHSMISSTSASDSPTASPVDPPVPTIDPDNAEVLVHFITAVTPTLAGDDDGNPAMRQFWTRNVPHIGLSHGFVLHLLLALAAFHLAYVAGEHERQAGSGSATASANHDDEEEAVLDMAARVFLRRSRDDYLSLARRHLTAGLAGFTAQLSQPAPDNGGALYLGAVLTSYCTFAAGPTGAFDLLVCTIDDSGGSDETGMNGPAQDGSSPCGSSSMPFVYGVRLMNESFAPDVLFAGPMAPLGPRPVREEEEDDTLMRQPVCVREGFPRLDWEAALDGLRRFVTTGHSSPSSRGVEAAPVLLAVTEMLDCLIEIYAAIYGRRRRRSGETAEGEEAFGYDGPAANQFVFGWLYRMCLQFVACVRGREPHALLVLAYYAVLLNRHAGQKWWYADGWREHILSRINTLLVDAGEEFRS</sequence>
<gene>
    <name evidence="4" type="ORF">C8A03DRAFT_18140</name>
</gene>
<organism evidence="4 5">
    <name type="scientific">Achaetomium macrosporum</name>
    <dbReference type="NCBI Taxonomy" id="79813"/>
    <lineage>
        <taxon>Eukaryota</taxon>
        <taxon>Fungi</taxon>
        <taxon>Dikarya</taxon>
        <taxon>Ascomycota</taxon>
        <taxon>Pezizomycotina</taxon>
        <taxon>Sordariomycetes</taxon>
        <taxon>Sordariomycetidae</taxon>
        <taxon>Sordariales</taxon>
        <taxon>Chaetomiaceae</taxon>
        <taxon>Achaetomium</taxon>
    </lineage>
</organism>
<reference evidence="4" key="1">
    <citation type="journal article" date="2023" name="Mol. Phylogenet. Evol.">
        <title>Genome-scale phylogeny and comparative genomics of the fungal order Sordariales.</title>
        <authorList>
            <person name="Hensen N."/>
            <person name="Bonometti L."/>
            <person name="Westerberg I."/>
            <person name="Brannstrom I.O."/>
            <person name="Guillou S."/>
            <person name="Cros-Aarteil S."/>
            <person name="Calhoun S."/>
            <person name="Haridas S."/>
            <person name="Kuo A."/>
            <person name="Mondo S."/>
            <person name="Pangilinan J."/>
            <person name="Riley R."/>
            <person name="LaButti K."/>
            <person name="Andreopoulos B."/>
            <person name="Lipzen A."/>
            <person name="Chen C."/>
            <person name="Yan M."/>
            <person name="Daum C."/>
            <person name="Ng V."/>
            <person name="Clum A."/>
            <person name="Steindorff A."/>
            <person name="Ohm R.A."/>
            <person name="Martin F."/>
            <person name="Silar P."/>
            <person name="Natvig D.O."/>
            <person name="Lalanne C."/>
            <person name="Gautier V."/>
            <person name="Ament-Velasquez S.L."/>
            <person name="Kruys A."/>
            <person name="Hutchinson M.I."/>
            <person name="Powell A.J."/>
            <person name="Barry K."/>
            <person name="Miller A.N."/>
            <person name="Grigoriev I.V."/>
            <person name="Debuchy R."/>
            <person name="Gladieux P."/>
            <person name="Hiltunen Thoren M."/>
            <person name="Johannesson H."/>
        </authorList>
    </citation>
    <scope>NUCLEOTIDE SEQUENCE</scope>
    <source>
        <strain evidence="4">CBS 532.94</strain>
    </source>
</reference>
<feature type="transmembrane region" description="Helical" evidence="2">
    <location>
        <begin position="140"/>
        <end position="161"/>
    </location>
</feature>
<feature type="domain" description="Zn(2)-C6 fungal-type" evidence="3">
    <location>
        <begin position="14"/>
        <end position="43"/>
    </location>
</feature>
<evidence type="ECO:0000259" key="3">
    <source>
        <dbReference type="PROSITE" id="PS50048"/>
    </source>
</evidence>
<dbReference type="Proteomes" id="UP001303760">
    <property type="component" value="Unassembled WGS sequence"/>
</dbReference>
<keyword evidence="1" id="KW-0539">Nucleus</keyword>
<keyword evidence="2" id="KW-0472">Membrane</keyword>
<reference evidence="4" key="2">
    <citation type="submission" date="2023-05" db="EMBL/GenBank/DDBJ databases">
        <authorList>
            <consortium name="Lawrence Berkeley National Laboratory"/>
            <person name="Steindorff A."/>
            <person name="Hensen N."/>
            <person name="Bonometti L."/>
            <person name="Westerberg I."/>
            <person name="Brannstrom I.O."/>
            <person name="Guillou S."/>
            <person name="Cros-Aarteil S."/>
            <person name="Calhoun S."/>
            <person name="Haridas S."/>
            <person name="Kuo A."/>
            <person name="Mondo S."/>
            <person name="Pangilinan J."/>
            <person name="Riley R."/>
            <person name="Labutti K."/>
            <person name="Andreopoulos B."/>
            <person name="Lipzen A."/>
            <person name="Chen C."/>
            <person name="Yanf M."/>
            <person name="Daum C."/>
            <person name="Ng V."/>
            <person name="Clum A."/>
            <person name="Ohm R."/>
            <person name="Martin F."/>
            <person name="Silar P."/>
            <person name="Natvig D."/>
            <person name="Lalanne C."/>
            <person name="Gautier V."/>
            <person name="Ament-Velasquez S.L."/>
            <person name="Kruys A."/>
            <person name="Hutchinson M.I."/>
            <person name="Powell A.J."/>
            <person name="Barry K."/>
            <person name="Miller A.N."/>
            <person name="Grigoriev I.V."/>
            <person name="Debuchy R."/>
            <person name="Gladieux P."/>
            <person name="Thoren M.H."/>
            <person name="Johannesson H."/>
        </authorList>
    </citation>
    <scope>NUCLEOTIDE SEQUENCE</scope>
    <source>
        <strain evidence="4">CBS 532.94</strain>
    </source>
</reference>
<dbReference type="PROSITE" id="PS50048">
    <property type="entry name" value="ZN2_CY6_FUNGAL_2"/>
    <property type="match status" value="1"/>
</dbReference>
<dbReference type="AlphaFoldDB" id="A0AAN7H8E4"/>
<evidence type="ECO:0000313" key="5">
    <source>
        <dbReference type="Proteomes" id="UP001303760"/>
    </source>
</evidence>
<comment type="caution">
    <text evidence="4">The sequence shown here is derived from an EMBL/GenBank/DDBJ whole genome shotgun (WGS) entry which is preliminary data.</text>
</comment>
<evidence type="ECO:0000313" key="4">
    <source>
        <dbReference type="EMBL" id="KAK4235052.1"/>
    </source>
</evidence>
<accession>A0AAN7H8E4</accession>
<dbReference type="EMBL" id="MU860301">
    <property type="protein sequence ID" value="KAK4235052.1"/>
    <property type="molecule type" value="Genomic_DNA"/>
</dbReference>
<dbReference type="InterPro" id="IPR001138">
    <property type="entry name" value="Zn2Cys6_DnaBD"/>
</dbReference>
<dbReference type="PANTHER" id="PTHR47657">
    <property type="entry name" value="STEROL REGULATORY ELEMENT-BINDING PROTEIN ECM22"/>
    <property type="match status" value="1"/>
</dbReference>
<dbReference type="Pfam" id="PF00172">
    <property type="entry name" value="Zn_clus"/>
    <property type="match status" value="1"/>
</dbReference>
<dbReference type="SMART" id="SM00066">
    <property type="entry name" value="GAL4"/>
    <property type="match status" value="1"/>
</dbReference>
<dbReference type="CDD" id="cd00067">
    <property type="entry name" value="GAL4"/>
    <property type="match status" value="1"/>
</dbReference>
<evidence type="ECO:0000256" key="1">
    <source>
        <dbReference type="ARBA" id="ARBA00023242"/>
    </source>
</evidence>
<keyword evidence="2" id="KW-1133">Transmembrane helix</keyword>
<dbReference type="SUPFAM" id="SSF57701">
    <property type="entry name" value="Zn2/Cys6 DNA-binding domain"/>
    <property type="match status" value="1"/>
</dbReference>
<dbReference type="PANTHER" id="PTHR47657:SF13">
    <property type="entry name" value="ZN(2)-C6 FUNGAL-TYPE DOMAIN-CONTAINING PROTEIN-RELATED"/>
    <property type="match status" value="1"/>
</dbReference>
<evidence type="ECO:0000256" key="2">
    <source>
        <dbReference type="SAM" id="Phobius"/>
    </source>
</evidence>